<sequence length="366" mass="40869">MSLKINKIVNGPIPDSFLSNESKRLESLKFDGQSLEVLDQLLLPHEFNYIPIRNVSDAFAVIKSMQVRGAPLIAVVGSLGLLLELQNSSEINSEDIRKKIEYLISSRPTAVDLRNSLNGLLPILDSQEDSDEMKLIKCRKYLLEVYSSEKLQNRILVWNAYQELLHSFPNKEKLTVMTICNTGSLATVSWGTALGVIRALHSENRLELAFVLETRPYNQGIRLTATELLHGGVPFKLITDSMAAWAMKNHQVDCVLTGADNVARNGDTANKIGTYMLAVLCKHHNINFYPVVPFTTINKNIETGNEIRIEERPAGEMLQVNGVPVGNLQCPVWNPAFDVTPAHLITKILTDFGNWTPEQLKAQIPK</sequence>
<dbReference type="GO" id="GO:0005634">
    <property type="term" value="C:nucleus"/>
    <property type="evidence" value="ECO:0007669"/>
    <property type="project" value="UniProtKB-SubCell"/>
</dbReference>
<keyword evidence="4" id="KW-1185">Reference proteome</keyword>
<dbReference type="SUPFAM" id="SSF100950">
    <property type="entry name" value="NagB/RpiA/CoA transferase-like"/>
    <property type="match status" value="1"/>
</dbReference>
<name>A0A1I7U869_9PELO</name>
<dbReference type="HAMAP" id="MF_01678">
    <property type="entry name" value="Salvage_MtnA"/>
    <property type="match status" value="1"/>
</dbReference>
<dbReference type="Pfam" id="PF01008">
    <property type="entry name" value="IF-2B"/>
    <property type="match status" value="1"/>
</dbReference>
<dbReference type="InterPro" id="IPR037171">
    <property type="entry name" value="NagB/RpiA_transferase-like"/>
</dbReference>
<dbReference type="Gene3D" id="3.40.50.10470">
    <property type="entry name" value="Translation initiation factor eif-2b, domain 2"/>
    <property type="match status" value="1"/>
</dbReference>
<dbReference type="Gene3D" id="1.20.120.420">
    <property type="entry name" value="translation initiation factor eif-2b, domain 1"/>
    <property type="match status" value="1"/>
</dbReference>
<dbReference type="FunFam" id="3.40.50.10470:FF:000028">
    <property type="entry name" value="Methylthioribose-1-phosphate isomerase"/>
    <property type="match status" value="1"/>
</dbReference>
<dbReference type="eggNOG" id="KOG1468">
    <property type="taxonomic scope" value="Eukaryota"/>
</dbReference>
<feature type="site" description="Transition state stabilizer" evidence="3">
    <location>
        <position position="180"/>
    </location>
</feature>
<evidence type="ECO:0000256" key="3">
    <source>
        <dbReference type="HAMAP-Rule" id="MF_03119"/>
    </source>
</evidence>
<accession>A0A1I7U869</accession>
<dbReference type="Proteomes" id="UP000095282">
    <property type="component" value="Unplaced"/>
</dbReference>
<feature type="active site" description="Proton donor" evidence="3">
    <location>
        <position position="260"/>
    </location>
</feature>
<comment type="function">
    <text evidence="3">Catalyzes the interconversion of methylthioribose-1-phosphate (MTR-1-P) into methylthioribulose-1-phosphate (MTRu-1-P).</text>
</comment>
<dbReference type="InterPro" id="IPR042529">
    <property type="entry name" value="IF_2B-like_C"/>
</dbReference>
<dbReference type="UniPathway" id="UPA00904">
    <property type="reaction ID" value="UER00874"/>
</dbReference>
<dbReference type="STRING" id="1561998.A0A1I7U869"/>
<evidence type="ECO:0000313" key="4">
    <source>
        <dbReference type="Proteomes" id="UP000095282"/>
    </source>
</evidence>
<keyword evidence="3" id="KW-0963">Cytoplasm</keyword>
<keyword evidence="1 3" id="KW-0028">Amino-acid biosynthesis</keyword>
<dbReference type="InterPro" id="IPR011559">
    <property type="entry name" value="Initiation_fac_2B_a/b/d"/>
</dbReference>
<protein>
    <recommendedName>
        <fullName evidence="3">Methylthioribose-1-phosphate isomerase</fullName>
        <shortName evidence="3">M1Pi</shortName>
        <shortName evidence="3">MTR-1-P isomerase</shortName>
        <ecNumber evidence="3">5.3.1.23</ecNumber>
    </recommendedName>
    <alternativeName>
        <fullName evidence="3">S-methyl-5-thioribose-1-phosphate isomerase</fullName>
    </alternativeName>
    <alternativeName>
        <fullName evidence="3">Translation initiation factor eIF-2B subunit alpha/beta/delta-like protein</fullName>
    </alternativeName>
</protein>
<organism evidence="4 5">
    <name type="scientific">Caenorhabditis tropicalis</name>
    <dbReference type="NCBI Taxonomy" id="1561998"/>
    <lineage>
        <taxon>Eukaryota</taxon>
        <taxon>Metazoa</taxon>
        <taxon>Ecdysozoa</taxon>
        <taxon>Nematoda</taxon>
        <taxon>Chromadorea</taxon>
        <taxon>Rhabditida</taxon>
        <taxon>Rhabditina</taxon>
        <taxon>Rhabditomorpha</taxon>
        <taxon>Rhabditoidea</taxon>
        <taxon>Rhabditidae</taxon>
        <taxon>Peloderinae</taxon>
        <taxon>Caenorhabditis</taxon>
    </lineage>
</organism>
<dbReference type="PANTHER" id="PTHR43475">
    <property type="entry name" value="METHYLTHIORIBOSE-1-PHOSPHATE ISOMERASE"/>
    <property type="match status" value="1"/>
</dbReference>
<dbReference type="InterPro" id="IPR027363">
    <property type="entry name" value="M1Pi_N"/>
</dbReference>
<comment type="catalytic activity">
    <reaction evidence="3">
        <text>5-(methylsulfanyl)-alpha-D-ribose 1-phosphate = 5-(methylsulfanyl)-D-ribulose 1-phosphate</text>
        <dbReference type="Rhea" id="RHEA:19989"/>
        <dbReference type="ChEBI" id="CHEBI:58533"/>
        <dbReference type="ChEBI" id="CHEBI:58548"/>
        <dbReference type="EC" id="5.3.1.23"/>
    </reaction>
</comment>
<comment type="pathway">
    <text evidence="3">Amino-acid biosynthesis; L-methionine biosynthesis via salvage pathway; L-methionine from S-methyl-5-thio-alpha-D-ribose 1-phosphate: step 1/6.</text>
</comment>
<dbReference type="NCBIfam" id="NF004326">
    <property type="entry name" value="PRK05720.1"/>
    <property type="match status" value="1"/>
</dbReference>
<proteinExistence type="inferred from homology"/>
<dbReference type="NCBIfam" id="TIGR00512">
    <property type="entry name" value="salvage_mtnA"/>
    <property type="match status" value="1"/>
</dbReference>
<evidence type="ECO:0000256" key="1">
    <source>
        <dbReference type="ARBA" id="ARBA00022605"/>
    </source>
</evidence>
<dbReference type="InterPro" id="IPR000649">
    <property type="entry name" value="IF-2B-related"/>
</dbReference>
<comment type="subcellular location">
    <subcellularLocation>
        <location evidence="3">Cytoplasm</location>
    </subcellularLocation>
    <subcellularLocation>
        <location evidence="3">Nucleus</location>
    </subcellularLocation>
</comment>
<dbReference type="WBParaSite" id="Csp11.Scaffold629.g15839.t1">
    <property type="protein sequence ID" value="Csp11.Scaffold629.g15839.t1"/>
    <property type="gene ID" value="Csp11.Scaffold629.g15839"/>
</dbReference>
<dbReference type="GO" id="GO:0019509">
    <property type="term" value="P:L-methionine salvage from methylthioadenosine"/>
    <property type="evidence" value="ECO:0007669"/>
    <property type="project" value="UniProtKB-UniRule"/>
</dbReference>
<dbReference type="PANTHER" id="PTHR43475:SF1">
    <property type="entry name" value="METHYLTHIORIBOSE-1-PHOSPHATE ISOMERASE"/>
    <property type="match status" value="1"/>
</dbReference>
<dbReference type="GO" id="GO:0005737">
    <property type="term" value="C:cytoplasm"/>
    <property type="evidence" value="ECO:0007669"/>
    <property type="project" value="UniProtKB-SubCell"/>
</dbReference>
<evidence type="ECO:0000256" key="2">
    <source>
        <dbReference type="ARBA" id="ARBA00023235"/>
    </source>
</evidence>
<dbReference type="AlphaFoldDB" id="A0A1I7U869"/>
<dbReference type="NCBIfam" id="TIGR00524">
    <property type="entry name" value="eIF-2B_rel"/>
    <property type="match status" value="1"/>
</dbReference>
<keyword evidence="2 3" id="KW-0413">Isomerase</keyword>
<evidence type="ECO:0000313" key="5">
    <source>
        <dbReference type="WBParaSite" id="Csp11.Scaffold629.g15839.t1"/>
    </source>
</evidence>
<keyword evidence="3" id="KW-0486">Methionine biosynthesis</keyword>
<comment type="similarity">
    <text evidence="3">Belongs to the eIF-2B alpha/beta/delta subunits family. MtnA subfamily.</text>
</comment>
<dbReference type="FunFam" id="1.20.120.420:FF:000003">
    <property type="entry name" value="Methylthioribose-1-phosphate isomerase"/>
    <property type="match status" value="1"/>
</dbReference>
<reference evidence="5" key="1">
    <citation type="submission" date="2016-11" db="UniProtKB">
        <authorList>
            <consortium name="WormBaseParasite"/>
        </authorList>
    </citation>
    <scope>IDENTIFICATION</scope>
</reference>
<dbReference type="InterPro" id="IPR005251">
    <property type="entry name" value="IF-M1Pi"/>
</dbReference>
<keyword evidence="3" id="KW-0539">Nucleus</keyword>
<dbReference type="GO" id="GO:0046523">
    <property type="term" value="F:S-methyl-5-thioribose-1-phosphate isomerase activity"/>
    <property type="evidence" value="ECO:0007669"/>
    <property type="project" value="UniProtKB-UniRule"/>
</dbReference>
<dbReference type="EC" id="5.3.1.23" evidence="3"/>